<name>A0A840TRR9_9BACT</name>
<evidence type="ECO:0000256" key="1">
    <source>
        <dbReference type="SAM" id="MobiDB-lite"/>
    </source>
</evidence>
<dbReference type="Proteomes" id="UP000557307">
    <property type="component" value="Unassembled WGS sequence"/>
</dbReference>
<feature type="compositionally biased region" description="Pro residues" evidence="1">
    <location>
        <begin position="245"/>
        <end position="262"/>
    </location>
</feature>
<dbReference type="RefSeq" id="WP_184170533.1">
    <property type="nucleotide sequence ID" value="NZ_JACHGF010000001.1"/>
</dbReference>
<comment type="caution">
    <text evidence="2">The sequence shown here is derived from an EMBL/GenBank/DDBJ whole genome shotgun (WGS) entry which is preliminary data.</text>
</comment>
<dbReference type="AlphaFoldDB" id="A0A840TRR9"/>
<sequence length="371" mass="41394">MPNTLNQAALKQYVARFTDTVLSDFFSGKSTISGPEILKITPLKQVNLGVISRLFDQWKADANAFRSPYFDFENEEVKKALESFMNTVSQHIAVKHADLEPLLSESVQDALVLLLAPAAYFDARLRSLPDFAFTSEQAQQLVKYTHIHSGVAKALSLRLTDSGTKFVYVNQAIRWVTDILSNEAVLDDKEPYLRQFSEVVSLDPGTLVKESHKVPMAPVPVPTPEINTERKSFFETALSENTAPPVAPSPAKPEPARVPPVKVPSAEGESLNSRYKVDMPPVAEETLYGRVQVKVESIANSIALGQRFMFVNQLFGGSTEAFEESIRELDRAANFEEARDLMSYTFASRYLWDMSSDAVADLLAIVKRRFH</sequence>
<keyword evidence="3" id="KW-1185">Reference proteome</keyword>
<evidence type="ECO:0000313" key="2">
    <source>
        <dbReference type="EMBL" id="MBB5282419.1"/>
    </source>
</evidence>
<dbReference type="EMBL" id="JACHGF010000001">
    <property type="protein sequence ID" value="MBB5282419.1"/>
    <property type="molecule type" value="Genomic_DNA"/>
</dbReference>
<reference evidence="2 3" key="1">
    <citation type="submission" date="2020-08" db="EMBL/GenBank/DDBJ databases">
        <title>Genomic Encyclopedia of Type Strains, Phase IV (KMG-IV): sequencing the most valuable type-strain genomes for metagenomic binning, comparative biology and taxonomic classification.</title>
        <authorList>
            <person name="Goeker M."/>
        </authorList>
    </citation>
    <scope>NUCLEOTIDE SEQUENCE [LARGE SCALE GENOMIC DNA]</scope>
    <source>
        <strain evidence="2 3">DSM 105074</strain>
    </source>
</reference>
<evidence type="ECO:0000313" key="3">
    <source>
        <dbReference type="Proteomes" id="UP000557307"/>
    </source>
</evidence>
<organism evidence="2 3">
    <name type="scientific">Rhabdobacter roseus</name>
    <dbReference type="NCBI Taxonomy" id="1655419"/>
    <lineage>
        <taxon>Bacteria</taxon>
        <taxon>Pseudomonadati</taxon>
        <taxon>Bacteroidota</taxon>
        <taxon>Cytophagia</taxon>
        <taxon>Cytophagales</taxon>
        <taxon>Cytophagaceae</taxon>
        <taxon>Rhabdobacter</taxon>
    </lineage>
</organism>
<gene>
    <name evidence="2" type="ORF">HNQ92_000540</name>
</gene>
<feature type="region of interest" description="Disordered" evidence="1">
    <location>
        <begin position="241"/>
        <end position="269"/>
    </location>
</feature>
<proteinExistence type="predicted"/>
<accession>A0A840TRR9</accession>
<protein>
    <submittedName>
        <fullName evidence="2">Uncharacterized protein</fullName>
    </submittedName>
</protein>